<dbReference type="AlphaFoldDB" id="A0AAU9XQ50"/>
<gene>
    <name evidence="2" type="ORF">PMEA_00026743</name>
</gene>
<proteinExistence type="predicted"/>
<comment type="caution">
    <text evidence="2">The sequence shown here is derived from an EMBL/GenBank/DDBJ whole genome shotgun (WGS) entry which is preliminary data.</text>
</comment>
<evidence type="ECO:0000256" key="1">
    <source>
        <dbReference type="SAM" id="Phobius"/>
    </source>
</evidence>
<organism evidence="2 3">
    <name type="scientific">Pocillopora meandrina</name>
    <dbReference type="NCBI Taxonomy" id="46732"/>
    <lineage>
        <taxon>Eukaryota</taxon>
        <taxon>Metazoa</taxon>
        <taxon>Cnidaria</taxon>
        <taxon>Anthozoa</taxon>
        <taxon>Hexacorallia</taxon>
        <taxon>Scleractinia</taxon>
        <taxon>Astrocoeniina</taxon>
        <taxon>Pocilloporidae</taxon>
        <taxon>Pocillopora</taxon>
    </lineage>
</organism>
<keyword evidence="1" id="KW-0472">Membrane</keyword>
<keyword evidence="1" id="KW-1133">Transmembrane helix</keyword>
<dbReference type="EMBL" id="CALNXJ010000051">
    <property type="protein sequence ID" value="CAH3152592.1"/>
    <property type="molecule type" value="Genomic_DNA"/>
</dbReference>
<sequence length="113" mass="13817">MNLFHPKNVLFQDSLWWSLKVLAFLTVCGLTWEITRAMRISRQRRVHHQNDEMIGSRKKQRLELETTVTEFYNNAREIFRRLSIKHREERKQLVNQTKQTARRYDGKYAWIKP</sequence>
<name>A0AAU9XQ50_9CNID</name>
<reference evidence="2 3" key="1">
    <citation type="submission" date="2022-05" db="EMBL/GenBank/DDBJ databases">
        <authorList>
            <consortium name="Genoscope - CEA"/>
            <person name="William W."/>
        </authorList>
    </citation>
    <scope>NUCLEOTIDE SEQUENCE [LARGE SCALE GENOMIC DNA]</scope>
</reference>
<dbReference type="Proteomes" id="UP001159428">
    <property type="component" value="Unassembled WGS sequence"/>
</dbReference>
<protein>
    <recommendedName>
        <fullName evidence="4">ATP synthase F0 subunit 8</fullName>
    </recommendedName>
</protein>
<feature type="transmembrane region" description="Helical" evidence="1">
    <location>
        <begin position="15"/>
        <end position="35"/>
    </location>
</feature>
<accession>A0AAU9XQ50</accession>
<keyword evidence="3" id="KW-1185">Reference proteome</keyword>
<evidence type="ECO:0000313" key="3">
    <source>
        <dbReference type="Proteomes" id="UP001159428"/>
    </source>
</evidence>
<evidence type="ECO:0000313" key="2">
    <source>
        <dbReference type="EMBL" id="CAH3152592.1"/>
    </source>
</evidence>
<keyword evidence="1" id="KW-0812">Transmembrane</keyword>
<evidence type="ECO:0008006" key="4">
    <source>
        <dbReference type="Google" id="ProtNLM"/>
    </source>
</evidence>